<dbReference type="Proteomes" id="UP000663836">
    <property type="component" value="Unassembled WGS sequence"/>
</dbReference>
<feature type="region of interest" description="Disordered" evidence="1">
    <location>
        <begin position="145"/>
        <end position="201"/>
    </location>
</feature>
<protein>
    <submittedName>
        <fullName evidence="2">Uncharacterized protein</fullName>
    </submittedName>
</protein>
<feature type="compositionally biased region" description="Polar residues" evidence="1">
    <location>
        <begin position="186"/>
        <end position="201"/>
    </location>
</feature>
<dbReference type="AlphaFoldDB" id="A0A820H1A2"/>
<accession>A0A820H1A2</accession>
<feature type="non-terminal residue" evidence="2">
    <location>
        <position position="201"/>
    </location>
</feature>
<dbReference type="EMBL" id="CAJOBD010031941">
    <property type="protein sequence ID" value="CAF4287732.1"/>
    <property type="molecule type" value="Genomic_DNA"/>
</dbReference>
<evidence type="ECO:0000313" key="3">
    <source>
        <dbReference type="Proteomes" id="UP000663836"/>
    </source>
</evidence>
<name>A0A820H1A2_9BILA</name>
<gene>
    <name evidence="2" type="ORF">JBS370_LOCUS39969</name>
</gene>
<organism evidence="2 3">
    <name type="scientific">Rotaria sordida</name>
    <dbReference type="NCBI Taxonomy" id="392033"/>
    <lineage>
        <taxon>Eukaryota</taxon>
        <taxon>Metazoa</taxon>
        <taxon>Spiralia</taxon>
        <taxon>Gnathifera</taxon>
        <taxon>Rotifera</taxon>
        <taxon>Eurotatoria</taxon>
        <taxon>Bdelloidea</taxon>
        <taxon>Philodinida</taxon>
        <taxon>Philodinidae</taxon>
        <taxon>Rotaria</taxon>
    </lineage>
</organism>
<feature type="non-terminal residue" evidence="2">
    <location>
        <position position="1"/>
    </location>
</feature>
<proteinExistence type="predicted"/>
<comment type="caution">
    <text evidence="2">The sequence shown here is derived from an EMBL/GenBank/DDBJ whole genome shotgun (WGS) entry which is preliminary data.</text>
</comment>
<feature type="region of interest" description="Disordered" evidence="1">
    <location>
        <begin position="1"/>
        <end position="94"/>
    </location>
</feature>
<sequence length="201" mass="20113">IVGTGTGAAAQMSGDTSQIGTKPLDNRPPGSFNPNTGSVSGGGNQGTNTNEDVLQHSSGIRNQPGGSMQGGVGPYQRTPANYAGGPGPHANTTITLHAQNGQTRQATTDANGAISDADRQWLADNGGAMPISQVPPQDKAIVGTGTGAAARMNADTSEIGTKPLDNRPPGSFNPNTGSVSGGGNQGTNTNEDVLQHSSGIR</sequence>
<evidence type="ECO:0000256" key="1">
    <source>
        <dbReference type="SAM" id="MobiDB-lite"/>
    </source>
</evidence>
<reference evidence="2" key="1">
    <citation type="submission" date="2021-02" db="EMBL/GenBank/DDBJ databases">
        <authorList>
            <person name="Nowell W R."/>
        </authorList>
    </citation>
    <scope>NUCLEOTIDE SEQUENCE</scope>
</reference>
<feature type="compositionally biased region" description="Polar residues" evidence="1">
    <location>
        <begin position="46"/>
        <end position="66"/>
    </location>
</feature>
<evidence type="ECO:0000313" key="2">
    <source>
        <dbReference type="EMBL" id="CAF4287732.1"/>
    </source>
</evidence>